<organism evidence="2 3">
    <name type="scientific">Ancylostoma ceylanicum</name>
    <dbReference type="NCBI Taxonomy" id="53326"/>
    <lineage>
        <taxon>Eukaryota</taxon>
        <taxon>Metazoa</taxon>
        <taxon>Ecdysozoa</taxon>
        <taxon>Nematoda</taxon>
        <taxon>Chromadorea</taxon>
        <taxon>Rhabditida</taxon>
        <taxon>Rhabditina</taxon>
        <taxon>Rhabditomorpha</taxon>
        <taxon>Strongyloidea</taxon>
        <taxon>Ancylostomatidae</taxon>
        <taxon>Ancylostomatinae</taxon>
        <taxon>Ancylostoma</taxon>
    </lineage>
</organism>
<dbReference type="OrthoDB" id="5875132at2759"/>
<comment type="caution">
    <text evidence="2">The sequence shown here is derived from an EMBL/GenBank/DDBJ whole genome shotgun (WGS) entry which is preliminary data.</text>
</comment>
<reference evidence="3" key="1">
    <citation type="journal article" date="2015" name="Nat. Genet.">
        <title>The genome and transcriptome of the zoonotic hookworm Ancylostoma ceylanicum identify infection-specific gene families.</title>
        <authorList>
            <person name="Schwarz E.M."/>
            <person name="Hu Y."/>
            <person name="Antoshechkin I."/>
            <person name="Miller M.M."/>
            <person name="Sternberg P.W."/>
            <person name="Aroian R.V."/>
        </authorList>
    </citation>
    <scope>NUCLEOTIDE SEQUENCE</scope>
    <source>
        <strain evidence="3">HY135</strain>
    </source>
</reference>
<keyword evidence="3" id="KW-1185">Reference proteome</keyword>
<protein>
    <submittedName>
        <fullName evidence="2">Uncharacterized protein</fullName>
    </submittedName>
</protein>
<feature type="compositionally biased region" description="Polar residues" evidence="1">
    <location>
        <begin position="105"/>
        <end position="133"/>
    </location>
</feature>
<dbReference type="Proteomes" id="UP000024635">
    <property type="component" value="Unassembled WGS sequence"/>
</dbReference>
<feature type="region of interest" description="Disordered" evidence="1">
    <location>
        <begin position="56"/>
        <end position="145"/>
    </location>
</feature>
<evidence type="ECO:0000313" key="2">
    <source>
        <dbReference type="EMBL" id="EYC44156.1"/>
    </source>
</evidence>
<name>A0A016WX44_9BILA</name>
<dbReference type="EMBL" id="JARK01000070">
    <property type="protein sequence ID" value="EYC44156.1"/>
    <property type="molecule type" value="Genomic_DNA"/>
</dbReference>
<evidence type="ECO:0000256" key="1">
    <source>
        <dbReference type="SAM" id="MobiDB-lite"/>
    </source>
</evidence>
<accession>A0A016WX44</accession>
<evidence type="ECO:0000313" key="3">
    <source>
        <dbReference type="Proteomes" id="UP000024635"/>
    </source>
</evidence>
<feature type="compositionally biased region" description="Low complexity" evidence="1">
    <location>
        <begin position="81"/>
        <end position="99"/>
    </location>
</feature>
<gene>
    <name evidence="2" type="primary">Acey_s0470.g2028</name>
    <name evidence="2" type="ORF">Y032_0470g2028</name>
</gene>
<dbReference type="AlphaFoldDB" id="A0A016WX44"/>
<proteinExistence type="predicted"/>
<sequence length="160" mass="17268">MKLTMQRSLPQQQRLLQIQQKELPSHLHPQQARAQVGFTTGVLFSVTARIIEITKEVTTSTTTEAPANSTKRTSQPPAPPTSTSTEVANSTTTEAATTSTEKRSQPTAVPTNTSSEATTPAKSTTTSLEIKTQPTSPPTTSSTGESCLFLKFHIPDFLLR</sequence>